<dbReference type="AlphaFoldDB" id="A0A2S7WUS7"/>
<evidence type="ECO:0000313" key="5">
    <source>
        <dbReference type="Proteomes" id="UP000239068"/>
    </source>
</evidence>
<feature type="domain" description="ABC-type uncharacterised transport system" evidence="2">
    <location>
        <begin position="179"/>
        <end position="483"/>
    </location>
</feature>
<keyword evidence="5" id="KW-1185">Reference proteome</keyword>
<dbReference type="InterPro" id="IPR019196">
    <property type="entry name" value="ABC_transp_unknown"/>
</dbReference>
<keyword evidence="1" id="KW-0812">Transmembrane</keyword>
<evidence type="ECO:0000256" key="1">
    <source>
        <dbReference type="SAM" id="Phobius"/>
    </source>
</evidence>
<keyword evidence="1" id="KW-0472">Membrane</keyword>
<dbReference type="EMBL" id="MSCM01000001">
    <property type="protein sequence ID" value="PQJ81335.1"/>
    <property type="molecule type" value="Genomic_DNA"/>
</dbReference>
<keyword evidence="1" id="KW-1133">Transmembrane helix</keyword>
<organism evidence="4 5">
    <name type="scientific">Polaribacter glomeratus</name>
    <dbReference type="NCBI Taxonomy" id="102"/>
    <lineage>
        <taxon>Bacteria</taxon>
        <taxon>Pseudomonadati</taxon>
        <taxon>Bacteroidota</taxon>
        <taxon>Flavobacteriia</taxon>
        <taxon>Flavobacteriales</taxon>
        <taxon>Flavobacteriaceae</taxon>
    </lineage>
</organism>
<name>A0A2S7WUS7_9FLAO</name>
<protein>
    <submittedName>
        <fullName evidence="4">Gliding motility-associated ABC transporter substrate-binding protein GldG</fullName>
    </submittedName>
</protein>
<dbReference type="Pfam" id="PF23357">
    <property type="entry name" value="DUF7088"/>
    <property type="match status" value="1"/>
</dbReference>
<sequence>MNKKLKNILFLMIGLVALNTINQSFYHRFDVTQDQRYTLSETTKTILSKVDKPLFITVYLEGDFPSEFKRLQVETRQYLEELAAKNSNIIIHFENPDEQREDLIKRGMMPSQLTVEEDGKLSEAIIFPWAEINFADQTKTVSLLPTAIVASQEEQLQKAIENLEYSFSNVINSITQKEQKTIAFLSGNGQLADIYLISFLSKVAQKYRLAKFTLDSVAKNPQKTLQELNSFDLAIIAKPTQKFTSEEKFTIDQFIANGGKTLWMIDNVQADQDSLLASGKMMAYPRDLDLTDLLFSYGIRINTTLVKDLYSAKIALATGTVGNQTQFQNLDWFYHPLVGGNPNSAITKNIAPVRLQFANQIDTLKNNIKKTPLLQSSPLTQKVGTPTIIELQSIADEPLEQEYVSGNQLFAILLEGDFKSAYKNRVKPFETSLFKENAIDNKMIVISDGDVAKNQVLKGKPTDLARDKWTNEEFGNKDFLLNSIDYLLDDTGLIELRNKTLKINVLDKQKAYKERTFWQFLNVVLPLILLFTFGFVFNYLRKRKYS</sequence>
<reference evidence="4 5" key="1">
    <citation type="submission" date="2016-12" db="EMBL/GenBank/DDBJ databases">
        <title>Trade-off between light-utilization and light-protection in marine flavobacteria.</title>
        <authorList>
            <person name="Kumagai Y."/>
            <person name="Yoshizawa S."/>
            <person name="Kogure K."/>
            <person name="Iwasaki W."/>
        </authorList>
    </citation>
    <scope>NUCLEOTIDE SEQUENCE [LARGE SCALE GENOMIC DNA]</scope>
    <source>
        <strain evidence="4 5">ATCC 43844</strain>
    </source>
</reference>
<feature type="domain" description="DUF7088" evidence="3">
    <location>
        <begin position="33"/>
        <end position="132"/>
    </location>
</feature>
<dbReference type="InterPro" id="IPR055396">
    <property type="entry name" value="DUF7088"/>
</dbReference>
<comment type="caution">
    <text evidence="4">The sequence shown here is derived from an EMBL/GenBank/DDBJ whole genome shotgun (WGS) entry which is preliminary data.</text>
</comment>
<feature type="transmembrane region" description="Helical" evidence="1">
    <location>
        <begin position="517"/>
        <end position="540"/>
    </location>
</feature>
<evidence type="ECO:0000259" key="2">
    <source>
        <dbReference type="Pfam" id="PF09822"/>
    </source>
</evidence>
<gene>
    <name evidence="4" type="ORF">BTO16_01510</name>
</gene>
<proteinExistence type="predicted"/>
<dbReference type="OrthoDB" id="9777219at2"/>
<accession>A0A2S7WUS7</accession>
<dbReference type="Proteomes" id="UP000239068">
    <property type="component" value="Unassembled WGS sequence"/>
</dbReference>
<dbReference type="NCBIfam" id="TIGR03521">
    <property type="entry name" value="GldG"/>
    <property type="match status" value="1"/>
</dbReference>
<dbReference type="InterPro" id="IPR019863">
    <property type="entry name" value="Motility-assoc_ABC-rel_GldG"/>
</dbReference>
<dbReference type="Pfam" id="PF09822">
    <property type="entry name" value="ABC_transp_aux"/>
    <property type="match status" value="1"/>
</dbReference>
<evidence type="ECO:0000259" key="3">
    <source>
        <dbReference type="Pfam" id="PF23357"/>
    </source>
</evidence>
<dbReference type="RefSeq" id="WP_105019914.1">
    <property type="nucleotide sequence ID" value="NZ_MSCM01000001.1"/>
</dbReference>
<evidence type="ECO:0000313" key="4">
    <source>
        <dbReference type="EMBL" id="PQJ81335.1"/>
    </source>
</evidence>